<sequence>MFDLKLNSQHDLLIKENRLVLTDGMNAIAQRIKIVLLTFAGEWFLDVSQGLPYFDEILVKNPNSTRIYAIFRRQIARVRGVKRVINLTLSVDRKSRSLIVEFEAESAEGVIKDKISIKRYE</sequence>
<evidence type="ECO:0000313" key="2">
    <source>
        <dbReference type="Proteomes" id="UP000189353"/>
    </source>
</evidence>
<organism evidence="1 2">
    <name type="scientific">Rodentibacter ratti</name>
    <dbReference type="NCBI Taxonomy" id="1906745"/>
    <lineage>
        <taxon>Bacteria</taxon>
        <taxon>Pseudomonadati</taxon>
        <taxon>Pseudomonadota</taxon>
        <taxon>Gammaproteobacteria</taxon>
        <taxon>Pasteurellales</taxon>
        <taxon>Pasteurellaceae</taxon>
        <taxon>Rodentibacter</taxon>
    </lineage>
</organism>
<dbReference type="Pfam" id="PF10934">
    <property type="entry name" value="Sheath_initiator"/>
    <property type="match status" value="1"/>
</dbReference>
<evidence type="ECO:0008006" key="3">
    <source>
        <dbReference type="Google" id="ProtNLM"/>
    </source>
</evidence>
<dbReference type="Proteomes" id="UP000189353">
    <property type="component" value="Unassembled WGS sequence"/>
</dbReference>
<name>A0A1V3L5F8_9PAST</name>
<dbReference type="SUPFAM" id="SSF160719">
    <property type="entry name" value="gpW/gp25-like"/>
    <property type="match status" value="1"/>
</dbReference>
<reference evidence="1 2" key="1">
    <citation type="submission" date="2016-10" db="EMBL/GenBank/DDBJ databases">
        <title>Rodentibacter gen. nov. and new species.</title>
        <authorList>
            <person name="Christensen H."/>
        </authorList>
    </citation>
    <scope>NUCLEOTIDE SEQUENCE [LARGE SCALE GENOMIC DNA]</scope>
    <source>
        <strain evidence="1 2">Ppn158</strain>
    </source>
</reference>
<accession>A0A1V3L5F8</accession>
<evidence type="ECO:0000313" key="1">
    <source>
        <dbReference type="EMBL" id="OOF85142.1"/>
    </source>
</evidence>
<dbReference type="AlphaFoldDB" id="A0A1V3L5F8"/>
<comment type="caution">
    <text evidence="1">The sequence shown here is derived from an EMBL/GenBank/DDBJ whole genome shotgun (WGS) entry which is preliminary data.</text>
</comment>
<dbReference type="RefSeq" id="WP_077553495.1">
    <property type="nucleotide sequence ID" value="NZ_MLAI01000024.1"/>
</dbReference>
<dbReference type="InterPro" id="IPR020288">
    <property type="entry name" value="Sheath_initiator"/>
</dbReference>
<dbReference type="OrthoDB" id="9812969at2"/>
<proteinExistence type="predicted"/>
<dbReference type="EMBL" id="MLAI01000024">
    <property type="protein sequence ID" value="OOF85142.1"/>
    <property type="molecule type" value="Genomic_DNA"/>
</dbReference>
<protein>
    <recommendedName>
        <fullName evidence="3">Phage baseplate protein</fullName>
    </recommendedName>
</protein>
<gene>
    <name evidence="1" type="ORF">BKG88_09275</name>
</gene>